<dbReference type="SUPFAM" id="SSF53850">
    <property type="entry name" value="Periplasmic binding protein-like II"/>
    <property type="match status" value="1"/>
</dbReference>
<reference evidence="3" key="1">
    <citation type="submission" date="2017-02" db="EMBL/GenBank/DDBJ databases">
        <title>Complete genome sequence of Cupriavidus necator strain NH9, a 3-chlorobenzoate degrader.</title>
        <authorList>
            <person name="Moriuchi R."/>
            <person name="Dohra H."/>
            <person name="Ogawa N."/>
        </authorList>
    </citation>
    <scope>NUCLEOTIDE SEQUENCE [LARGE SCALE GENOMIC DNA]</scope>
    <source>
        <strain evidence="3">NH9</strain>
        <plasmid evidence="3">penh92</plasmid>
    </source>
</reference>
<dbReference type="InterPro" id="IPR005064">
    <property type="entry name" value="BUG"/>
</dbReference>
<evidence type="ECO:0000313" key="3">
    <source>
        <dbReference type="Proteomes" id="UP000189627"/>
    </source>
</evidence>
<dbReference type="EMBL" id="CP017759">
    <property type="protein sequence ID" value="AQV99221.1"/>
    <property type="molecule type" value="Genomic_DNA"/>
</dbReference>
<dbReference type="Gene3D" id="3.40.190.10">
    <property type="entry name" value="Periplasmic binding protein-like II"/>
    <property type="match status" value="1"/>
</dbReference>
<dbReference type="Proteomes" id="UP000189627">
    <property type="component" value="Plasmid pENH92"/>
</dbReference>
<keyword evidence="2" id="KW-0614">Plasmid</keyword>
<sequence>MIKKGRAPNAALTYASAGIGATNHLAGEWFIRAGKLNATHIPYKGDAAAVADLMAGRVDFGFIAGVVALPQVKAGKLRLLASASATPGRGPTGIKTLREAGFKEFVAEPWNGVMGPAGIPAPIVAKLNAAINEIMKQKAVVDRLAAVEQYPLTGTPQQFTASIKEQSDRWRAIIKDADIKAE</sequence>
<dbReference type="PANTHER" id="PTHR42928:SF5">
    <property type="entry name" value="BLR1237 PROTEIN"/>
    <property type="match status" value="1"/>
</dbReference>
<protein>
    <submittedName>
        <fullName evidence="2">Tripartite tricarboxylate transporter substrate binding protein</fullName>
    </submittedName>
</protein>
<proteinExistence type="inferred from homology"/>
<evidence type="ECO:0000256" key="1">
    <source>
        <dbReference type="ARBA" id="ARBA00006987"/>
    </source>
</evidence>
<evidence type="ECO:0000313" key="2">
    <source>
        <dbReference type="EMBL" id="AQV99221.1"/>
    </source>
</evidence>
<geneLocation type="plasmid" evidence="3">
    <name>penh92</name>
</geneLocation>
<dbReference type="KEGG" id="cuh:BJN34_35685"/>
<organism evidence="2 3">
    <name type="scientific">Cupriavidus necator</name>
    <name type="common">Alcaligenes eutrophus</name>
    <name type="synonym">Ralstonia eutropha</name>
    <dbReference type="NCBI Taxonomy" id="106590"/>
    <lineage>
        <taxon>Bacteria</taxon>
        <taxon>Pseudomonadati</taxon>
        <taxon>Pseudomonadota</taxon>
        <taxon>Betaproteobacteria</taxon>
        <taxon>Burkholderiales</taxon>
        <taxon>Burkholderiaceae</taxon>
        <taxon>Cupriavidus</taxon>
    </lineage>
</organism>
<gene>
    <name evidence="2" type="ORF">BJN34_35685</name>
</gene>
<dbReference type="CDD" id="cd07012">
    <property type="entry name" value="PBP2_Bug_TTT"/>
    <property type="match status" value="1"/>
</dbReference>
<comment type="similarity">
    <text evidence="1">Belongs to the UPF0065 (bug) family.</text>
</comment>
<name>A0A1U9V3Y1_CUPNE</name>
<accession>A0A1U9V3Y1</accession>
<dbReference type="Pfam" id="PF03401">
    <property type="entry name" value="TctC"/>
    <property type="match status" value="1"/>
</dbReference>
<dbReference type="PANTHER" id="PTHR42928">
    <property type="entry name" value="TRICARBOXYLATE-BINDING PROTEIN"/>
    <property type="match status" value="1"/>
</dbReference>
<dbReference type="AlphaFoldDB" id="A0A1U9V3Y1"/>